<accession>A0A061B0H9</accession>
<dbReference type="Pfam" id="PF23593">
    <property type="entry name" value="HEAT_ATR"/>
    <property type="match status" value="1"/>
</dbReference>
<dbReference type="PROSITE" id="PS00916">
    <property type="entry name" value="PI3_4_KINASE_2"/>
    <property type="match status" value="1"/>
</dbReference>
<comment type="subcellular location">
    <subcellularLocation>
        <location evidence="1">Nucleus</location>
    </subcellularLocation>
</comment>
<dbReference type="InterPro" id="IPR057564">
    <property type="entry name" value="HEAT_ATR"/>
</dbReference>
<dbReference type="PANTHER" id="PTHR11139:SF125">
    <property type="entry name" value="SERINE_THREONINE-PROTEIN KINASE MEC1"/>
    <property type="match status" value="1"/>
</dbReference>
<protein>
    <recommendedName>
        <fullName evidence="4">Serine/threonine-protein kinase MEC1</fullName>
        <ecNumber evidence="3">2.7.11.1</ecNumber>
    </recommendedName>
    <alternativeName>
        <fullName evidence="17">ATR homolog</fullName>
    </alternativeName>
    <alternativeName>
        <fullName evidence="16">DNA-damage checkpoint kinase MEC1</fullName>
    </alternativeName>
    <alternativeName>
        <fullName evidence="15">Mitosis entry checkpoint protein 1</fullName>
    </alternativeName>
</protein>
<dbReference type="Gene3D" id="1.10.1070.11">
    <property type="entry name" value="Phosphatidylinositol 3-/4-kinase, catalytic domain"/>
    <property type="match status" value="1"/>
</dbReference>
<keyword evidence="12" id="KW-0234">DNA repair</keyword>
<dbReference type="GO" id="GO:0005634">
    <property type="term" value="C:nucleus"/>
    <property type="evidence" value="ECO:0007669"/>
    <property type="project" value="UniProtKB-SubCell"/>
</dbReference>
<keyword evidence="8" id="KW-0227">DNA damage</keyword>
<dbReference type="VEuPathDB" id="FungiDB:BON22_3113"/>
<comment type="catalytic activity">
    <reaction evidence="19">
        <text>L-seryl-[protein] + ATP = O-phospho-L-seryl-[protein] + ADP + H(+)</text>
        <dbReference type="Rhea" id="RHEA:17989"/>
        <dbReference type="Rhea" id="RHEA-COMP:9863"/>
        <dbReference type="Rhea" id="RHEA-COMP:11604"/>
        <dbReference type="ChEBI" id="CHEBI:15378"/>
        <dbReference type="ChEBI" id="CHEBI:29999"/>
        <dbReference type="ChEBI" id="CHEBI:30616"/>
        <dbReference type="ChEBI" id="CHEBI:83421"/>
        <dbReference type="ChEBI" id="CHEBI:456216"/>
        <dbReference type="EC" id="2.7.11.1"/>
    </reaction>
</comment>
<keyword evidence="14" id="KW-0469">Meiosis</keyword>
<evidence type="ECO:0000313" key="23">
    <source>
        <dbReference type="EMBL" id="CDR41137.1"/>
    </source>
</evidence>
<dbReference type="GO" id="GO:0005524">
    <property type="term" value="F:ATP binding"/>
    <property type="evidence" value="ECO:0007669"/>
    <property type="project" value="UniProtKB-KW"/>
</dbReference>
<dbReference type="CDD" id="cd00892">
    <property type="entry name" value="PIKKc_ATR"/>
    <property type="match status" value="1"/>
</dbReference>
<dbReference type="EC" id="2.7.11.1" evidence="3"/>
<evidence type="ECO:0000256" key="19">
    <source>
        <dbReference type="ARBA" id="ARBA00048679"/>
    </source>
</evidence>
<feature type="domain" description="PI3K/PI4K catalytic" evidence="20">
    <location>
        <begin position="1940"/>
        <end position="2254"/>
    </location>
</feature>
<evidence type="ECO:0000256" key="7">
    <source>
        <dbReference type="ARBA" id="ARBA00022741"/>
    </source>
</evidence>
<dbReference type="OrthoDB" id="381190at2759"/>
<dbReference type="PROSITE" id="PS51189">
    <property type="entry name" value="FAT"/>
    <property type="match status" value="1"/>
</dbReference>
<evidence type="ECO:0000256" key="9">
    <source>
        <dbReference type="ARBA" id="ARBA00022777"/>
    </source>
</evidence>
<keyword evidence="10" id="KW-0067">ATP-binding</keyword>
<feature type="domain" description="FATC" evidence="22">
    <location>
        <begin position="2238"/>
        <end position="2270"/>
    </location>
</feature>
<evidence type="ECO:0000256" key="1">
    <source>
        <dbReference type="ARBA" id="ARBA00004123"/>
    </source>
</evidence>
<dbReference type="Pfam" id="PF00454">
    <property type="entry name" value="PI3_PI4_kinase"/>
    <property type="match status" value="1"/>
</dbReference>
<dbReference type="InterPro" id="IPR012993">
    <property type="entry name" value="UME"/>
</dbReference>
<evidence type="ECO:0000256" key="14">
    <source>
        <dbReference type="ARBA" id="ARBA00023254"/>
    </source>
</evidence>
<dbReference type="SMART" id="SM01343">
    <property type="entry name" value="FATC"/>
    <property type="match status" value="1"/>
</dbReference>
<dbReference type="EMBL" id="LK052891">
    <property type="protein sequence ID" value="CDR41137.1"/>
    <property type="molecule type" value="Genomic_DNA"/>
</dbReference>
<keyword evidence="7" id="KW-0547">Nucleotide-binding</keyword>
<evidence type="ECO:0000256" key="5">
    <source>
        <dbReference type="ARBA" id="ARBA00022527"/>
    </source>
</evidence>
<evidence type="ECO:0000256" key="16">
    <source>
        <dbReference type="ARBA" id="ARBA00030459"/>
    </source>
</evidence>
<dbReference type="InterPro" id="IPR016024">
    <property type="entry name" value="ARM-type_fold"/>
</dbReference>
<dbReference type="FunFam" id="1.10.1070.11:FF:000033">
    <property type="entry name" value="Serine/threonine-protein kinase MEC1"/>
    <property type="match status" value="1"/>
</dbReference>
<dbReference type="Pfam" id="PF02259">
    <property type="entry name" value="FAT"/>
    <property type="match status" value="1"/>
</dbReference>
<dbReference type="InterPro" id="IPR014009">
    <property type="entry name" value="PIK_FAT"/>
</dbReference>
<evidence type="ECO:0000256" key="13">
    <source>
        <dbReference type="ARBA" id="ARBA00023242"/>
    </source>
</evidence>
<keyword evidence="13" id="KW-0539">Nucleus</keyword>
<comment type="similarity">
    <text evidence="2">Belongs to the PI3/PI4-kinase family. ATM subfamily.</text>
</comment>
<feature type="domain" description="FAT" evidence="21">
    <location>
        <begin position="1277"/>
        <end position="1831"/>
    </location>
</feature>
<dbReference type="InterPro" id="IPR036940">
    <property type="entry name" value="PI3/4_kinase_cat_sf"/>
</dbReference>
<evidence type="ECO:0000256" key="6">
    <source>
        <dbReference type="ARBA" id="ARBA00022679"/>
    </source>
</evidence>
<organism evidence="23">
    <name type="scientific">Cyberlindnera fabianii</name>
    <name type="common">Yeast</name>
    <name type="synonym">Hansenula fabianii</name>
    <dbReference type="NCBI Taxonomy" id="36022"/>
    <lineage>
        <taxon>Eukaryota</taxon>
        <taxon>Fungi</taxon>
        <taxon>Dikarya</taxon>
        <taxon>Ascomycota</taxon>
        <taxon>Saccharomycotina</taxon>
        <taxon>Saccharomycetes</taxon>
        <taxon>Phaffomycetales</taxon>
        <taxon>Phaffomycetaceae</taxon>
        <taxon>Cyberlindnera</taxon>
    </lineage>
</organism>
<evidence type="ECO:0000256" key="10">
    <source>
        <dbReference type="ARBA" id="ARBA00022840"/>
    </source>
</evidence>
<evidence type="ECO:0000256" key="11">
    <source>
        <dbReference type="ARBA" id="ARBA00022853"/>
    </source>
</evidence>
<dbReference type="Pfam" id="PF02260">
    <property type="entry name" value="FATC"/>
    <property type="match status" value="1"/>
</dbReference>
<evidence type="ECO:0000256" key="2">
    <source>
        <dbReference type="ARBA" id="ARBA00010769"/>
    </source>
</evidence>
<dbReference type="GO" id="GO:0000723">
    <property type="term" value="P:telomere maintenance"/>
    <property type="evidence" value="ECO:0007669"/>
    <property type="project" value="TreeGrafter"/>
</dbReference>
<keyword evidence="6" id="KW-0808">Transferase</keyword>
<dbReference type="Pfam" id="PF25385">
    <property type="entry name" value="HEAT_MEC1_N"/>
    <property type="match status" value="1"/>
</dbReference>
<dbReference type="GO" id="GO:0006325">
    <property type="term" value="P:chromatin organization"/>
    <property type="evidence" value="ECO:0007669"/>
    <property type="project" value="UniProtKB-KW"/>
</dbReference>
<dbReference type="InterPro" id="IPR003151">
    <property type="entry name" value="PIK-rel_kinase_FAT"/>
</dbReference>
<dbReference type="GO" id="GO:0005694">
    <property type="term" value="C:chromosome"/>
    <property type="evidence" value="ECO:0007669"/>
    <property type="project" value="TreeGrafter"/>
</dbReference>
<sequence length="2270" mass="256729">MESGAAALNELLDAVISGSDTGHTPEAQVKILFLILHNGLEEDQRPPSIPKPQWATKCLEAVETICDKNPLLVNHQVSEGGEVYYKWIMTILIQLLATNDGSVIQAVKRTMFTITHIITLKLRLLSYKLEMRHFFMENLETHIALLFKPTTETNLIAQLSICCNLFSVMTDPEVRRKLMLDSSYDQQLQSSAKKITYILTAADLRQPNEQFEVIKSHMLISLLNHCINHESITVSRLTLLVSVARELLQPAQTRSEHAVISTICITLLSLLKACLHMGSGPLFASALQVDTFSEIISQGPHNSVLSRVLALILFALDPSDSHKNIQSVHAQFQDATIERLRLDIIATALDEQATEAEVLPFQIDPKPKTIEQWLKLVRMNKSELSRGAKYSLLSSLGSISCIHTSSFDQDTLLCNVCSSSSGSGSTVDPSRPDIERSPEVKQAFALVLKNSIPGGDTILDMASLLSFEKFFRHFQPPKITSNDPTFSFVRNALASKNRDVRLLAVRLIPLYATSRHNIYDGNTAMIIRCANSFDLEEDSHLAESTIMIWGQLATVKEGTGLHQILLKLVDFLGSSNAFISSMAFHELRMICSSKKQSPWKMMSLVLPGLAATIAQRLSTKPAMGQKIADFLGVSVQTILTRYQADAVPYLLNYYKRDIIAEIGQWNGQEKLVVLTQNMPRILAHLLTSLPDPSSAQIHGILSLASPEFKQAPIELLFGENLEIVWELLQLHAKSGKSSELIMKSITFVAKVSTPKLSDRDAVRTWFEKHTLGLVHKLVDATRGLRGIKSFDEKVRSFQAIEFAIKLSGEAGSSFVAALPQVYTCVQSALETNQLQLPALKCWRSLCQSLEEQHLVSVLDHTISMILQLWSTFDHTTKTEAKKLLAALFDKSEAFRSKHIYTFDSIAGLDDLAELYAKVFNLIQKQERPGSLLADITRRCKLDNKYIVKQALADLRRFLTKYDSDFYNSFLIRPAYGPLVSSLIGNLLDILQKFKSVDEICIECSRCLGRIGALDPAKFEIERKKEQLVVASNFEDAREKVRFLLLFINSHLVPSFWASEDPKKQLFLAYAMQESLKACGLHSSTFDPTNVDVNSPEYALWSQFSEVSRSTLTPLVGSKYNASLSDYTKLDYPLFDPSKEHDKWVRTFTLDLLKRCDSSPAGHIFRPYTSLIREQDITISLFLLPYAALNCVVLDPNGDELKNITTEIITVLSTDINQVHHLAVQSVKLAYETIFNLLDYFRKWVFSRKQLLKRRNIKQQDEGIQKVTMLIDAIPQQLMAERSYQANSYERSALYLEQCLRNQDTHGFGDSFYGTLQNTYANIGDYDALDGVLRKFSTKSIDDRITELEYSENWKMAQDCLEALGEDKTAEYAKLDSDTRLLKSLFDHNLYDQTLEKLGALVNSGGDDATLKKDWLDLGLEASVLAGKYDHLVKWVDQLEMNRDMADESNLVYYHIGRALLSCKDDPLRFHDSLQNAFLTLGTQLALKKPTSLKKTRADFVLLHSLSDVETIVNTKPSGFARMKELLDVRVEHSGSDFQSNWVLSSVRRSCEAKLATPANIADIASTWAASSKSARKHNRLDLATSSIMHALQMGNQSTDLQYAKLLWAQGDHARALIFIEEMKTNTDGMSTRERASVQLKYTTWLDYTNNSSSTKIIEEYTTAIQIDPSWEKPYYSLARYYNKLLDLKAKPGVDGVDMKDLSGDLERRTISFYLKAIMCGTKYLFEAFPKVMTVWLDFAENVGNFDDEMSDSAKTKLISERRKNLTSISSDITKATERVPAYYWYTVFSQLLSRLLHPHNATAQQIILIAQLVVNEYPSQSLWSVLAQYKSTQKERERKARRILELFSGNECPDPTTTNSKILERSKKLFNQLISVSKKKIAKRGTLSLASDFDFDHGSTPSPLVVPMKKNFNITLPASVQALKHHNPFPNSSRVTIAKFENRVDILSSMQMPRHLYLRGSNGLMYGILCKPNDDLRKDAKLMEFTTMIDHLLKKDYESEQRKLHINTYAVIPLNEVYGIIEWVDHSRTMRDIIKSNYANINITLDIGFIKRVLEMGGPVSTRAQHFQDEIMAKYPPVMFQWFIENFPDPSSWYDARNNYTRTTAVMSMVGYMLGLGDRHGENLLLNEQNGGLLHVDFDCLFEKGLELAVPERVPFRLTRNMVDAFGVTGVEGTFRKSCEVTLNLIRANETILMNILESFLHDPIMDWSHKRKNKNTPQSALSTIRRKIRGILDKEGLPMSVPGQAEFLIQQATSLENLCQMYIGWMAFW</sequence>
<dbReference type="GO" id="GO:0000077">
    <property type="term" value="P:DNA damage checkpoint signaling"/>
    <property type="evidence" value="ECO:0007669"/>
    <property type="project" value="TreeGrafter"/>
</dbReference>
<reference evidence="23" key="1">
    <citation type="journal article" date="2014" name="Genome Announc.">
        <title>Genome sequence of the yeast Cyberlindnera fabianii (Hansenula fabianii).</title>
        <authorList>
            <person name="Freel K.C."/>
            <person name="Sarilar V."/>
            <person name="Neuveglise C."/>
            <person name="Devillers H."/>
            <person name="Friedrich A."/>
            <person name="Schacherer J."/>
        </authorList>
    </citation>
    <scope>NUCLEOTIDE SEQUENCE</scope>
    <source>
        <strain evidence="23">YJS4271</strain>
    </source>
</reference>
<dbReference type="InterPro" id="IPR000403">
    <property type="entry name" value="PI3/4_kinase_cat_dom"/>
</dbReference>
<dbReference type="PhylomeDB" id="A0A061B0H9"/>
<dbReference type="InterPro" id="IPR011009">
    <property type="entry name" value="Kinase-like_dom_sf"/>
</dbReference>
<dbReference type="SMART" id="SM00146">
    <property type="entry name" value="PI3Kc"/>
    <property type="match status" value="1"/>
</dbReference>
<keyword evidence="5" id="KW-0723">Serine/threonine-protein kinase</keyword>
<comment type="catalytic activity">
    <reaction evidence="18">
        <text>L-threonyl-[protein] + ATP = O-phospho-L-threonyl-[protein] + ADP + H(+)</text>
        <dbReference type="Rhea" id="RHEA:46608"/>
        <dbReference type="Rhea" id="RHEA-COMP:11060"/>
        <dbReference type="Rhea" id="RHEA-COMP:11605"/>
        <dbReference type="ChEBI" id="CHEBI:15378"/>
        <dbReference type="ChEBI" id="CHEBI:30013"/>
        <dbReference type="ChEBI" id="CHEBI:30616"/>
        <dbReference type="ChEBI" id="CHEBI:61977"/>
        <dbReference type="ChEBI" id="CHEBI:456216"/>
        <dbReference type="EC" id="2.7.11.1"/>
    </reaction>
</comment>
<dbReference type="GO" id="GO:0004674">
    <property type="term" value="F:protein serine/threonine kinase activity"/>
    <property type="evidence" value="ECO:0007669"/>
    <property type="project" value="UniProtKB-KW"/>
</dbReference>
<dbReference type="SUPFAM" id="SSF56112">
    <property type="entry name" value="Protein kinase-like (PK-like)"/>
    <property type="match status" value="1"/>
</dbReference>
<dbReference type="InterPro" id="IPR058681">
    <property type="entry name" value="HEAT_MEC1_N"/>
</dbReference>
<dbReference type="GO" id="GO:0006281">
    <property type="term" value="P:DNA repair"/>
    <property type="evidence" value="ECO:0007669"/>
    <property type="project" value="UniProtKB-KW"/>
</dbReference>
<dbReference type="Gene3D" id="3.30.1010.10">
    <property type="entry name" value="Phosphatidylinositol 3-kinase Catalytic Subunit, Chain A, domain 4"/>
    <property type="match status" value="1"/>
</dbReference>
<gene>
    <name evidence="23" type="ORF">CYFA0S_06e02454g</name>
</gene>
<evidence type="ECO:0000256" key="8">
    <source>
        <dbReference type="ARBA" id="ARBA00022763"/>
    </source>
</evidence>
<keyword evidence="11" id="KW-0156">Chromatin regulator</keyword>
<dbReference type="PROSITE" id="PS51190">
    <property type="entry name" value="FATC"/>
    <property type="match status" value="1"/>
</dbReference>
<dbReference type="InterPro" id="IPR056802">
    <property type="entry name" value="ATR-like_M-HEAT"/>
</dbReference>
<evidence type="ECO:0000259" key="21">
    <source>
        <dbReference type="PROSITE" id="PS51189"/>
    </source>
</evidence>
<dbReference type="PROSITE" id="PS50290">
    <property type="entry name" value="PI3_4_KINASE_3"/>
    <property type="match status" value="1"/>
</dbReference>
<evidence type="ECO:0000256" key="15">
    <source>
        <dbReference type="ARBA" id="ARBA00029679"/>
    </source>
</evidence>
<evidence type="ECO:0000256" key="3">
    <source>
        <dbReference type="ARBA" id="ARBA00012513"/>
    </source>
</evidence>
<evidence type="ECO:0000259" key="22">
    <source>
        <dbReference type="PROSITE" id="PS51190"/>
    </source>
</evidence>
<dbReference type="GO" id="GO:0051321">
    <property type="term" value="P:meiotic cell cycle"/>
    <property type="evidence" value="ECO:0007669"/>
    <property type="project" value="UniProtKB-KW"/>
</dbReference>
<dbReference type="InterPro" id="IPR003152">
    <property type="entry name" value="FATC_dom"/>
</dbReference>
<evidence type="ECO:0000256" key="12">
    <source>
        <dbReference type="ARBA" id="ARBA00023204"/>
    </source>
</evidence>
<dbReference type="Pfam" id="PF08064">
    <property type="entry name" value="UME"/>
    <property type="match status" value="1"/>
</dbReference>
<name>A0A061B0H9_CYBFA</name>
<keyword evidence="9" id="KW-0418">Kinase</keyword>
<dbReference type="SMART" id="SM00802">
    <property type="entry name" value="UME"/>
    <property type="match status" value="1"/>
</dbReference>
<evidence type="ECO:0000256" key="4">
    <source>
        <dbReference type="ARBA" id="ARBA00021345"/>
    </source>
</evidence>
<dbReference type="SUPFAM" id="SSF48371">
    <property type="entry name" value="ARM repeat"/>
    <property type="match status" value="1"/>
</dbReference>
<dbReference type="InterPro" id="IPR050517">
    <property type="entry name" value="DDR_Repair_Kinase"/>
</dbReference>
<dbReference type="InterPro" id="IPR018936">
    <property type="entry name" value="PI3/4_kinase_CS"/>
</dbReference>
<evidence type="ECO:0000259" key="20">
    <source>
        <dbReference type="PROSITE" id="PS50290"/>
    </source>
</evidence>
<dbReference type="PANTHER" id="PTHR11139">
    <property type="entry name" value="ATAXIA TELANGIECTASIA MUTATED ATM -RELATED"/>
    <property type="match status" value="1"/>
</dbReference>
<proteinExistence type="inferred from homology"/>
<evidence type="ECO:0000256" key="18">
    <source>
        <dbReference type="ARBA" id="ARBA00047899"/>
    </source>
</evidence>
<dbReference type="Pfam" id="PF25030">
    <property type="entry name" value="M-HEAT_ATR"/>
    <property type="match status" value="1"/>
</dbReference>
<evidence type="ECO:0000256" key="17">
    <source>
        <dbReference type="ARBA" id="ARBA00033001"/>
    </source>
</evidence>